<gene>
    <name evidence="1" type="primary">GLEAN_12541</name>
    <name evidence="1" type="ORF">TcasGA2_TC012541</name>
</gene>
<evidence type="ECO:0000313" key="2">
    <source>
        <dbReference type="Proteomes" id="UP000007266"/>
    </source>
</evidence>
<dbReference type="EMBL" id="KQ971372">
    <property type="protein sequence ID" value="EFA10324.1"/>
    <property type="molecule type" value="Genomic_DNA"/>
</dbReference>
<keyword evidence="2" id="KW-1185">Reference proteome</keyword>
<organism evidence="1 2">
    <name type="scientific">Tribolium castaneum</name>
    <name type="common">Red flour beetle</name>
    <dbReference type="NCBI Taxonomy" id="7070"/>
    <lineage>
        <taxon>Eukaryota</taxon>
        <taxon>Metazoa</taxon>
        <taxon>Ecdysozoa</taxon>
        <taxon>Arthropoda</taxon>
        <taxon>Hexapoda</taxon>
        <taxon>Insecta</taxon>
        <taxon>Pterygota</taxon>
        <taxon>Neoptera</taxon>
        <taxon>Endopterygota</taxon>
        <taxon>Coleoptera</taxon>
        <taxon>Polyphaga</taxon>
        <taxon>Cucujiformia</taxon>
        <taxon>Tenebrionidae</taxon>
        <taxon>Tenebrionidae incertae sedis</taxon>
        <taxon>Tribolium</taxon>
    </lineage>
</organism>
<reference evidence="1 2" key="1">
    <citation type="journal article" date="2008" name="Nature">
        <title>The genome of the model beetle and pest Tribolium castaneum.</title>
        <authorList>
            <consortium name="Tribolium Genome Sequencing Consortium"/>
            <person name="Richards S."/>
            <person name="Gibbs R.A."/>
            <person name="Weinstock G.M."/>
            <person name="Brown S.J."/>
            <person name="Denell R."/>
            <person name="Beeman R.W."/>
            <person name="Gibbs R."/>
            <person name="Beeman R.W."/>
            <person name="Brown S.J."/>
            <person name="Bucher G."/>
            <person name="Friedrich M."/>
            <person name="Grimmelikhuijzen C.J."/>
            <person name="Klingler M."/>
            <person name="Lorenzen M."/>
            <person name="Richards S."/>
            <person name="Roth S."/>
            <person name="Schroder R."/>
            <person name="Tautz D."/>
            <person name="Zdobnov E.M."/>
            <person name="Muzny D."/>
            <person name="Gibbs R.A."/>
            <person name="Weinstock G.M."/>
            <person name="Attaway T."/>
            <person name="Bell S."/>
            <person name="Buhay C.J."/>
            <person name="Chandrabose M.N."/>
            <person name="Chavez D."/>
            <person name="Clerk-Blankenburg K.P."/>
            <person name="Cree A."/>
            <person name="Dao M."/>
            <person name="Davis C."/>
            <person name="Chacko J."/>
            <person name="Dinh H."/>
            <person name="Dugan-Rocha S."/>
            <person name="Fowler G."/>
            <person name="Garner T.T."/>
            <person name="Garnes J."/>
            <person name="Gnirke A."/>
            <person name="Hawes A."/>
            <person name="Hernandez J."/>
            <person name="Hines S."/>
            <person name="Holder M."/>
            <person name="Hume J."/>
            <person name="Jhangiani S.N."/>
            <person name="Joshi V."/>
            <person name="Khan Z.M."/>
            <person name="Jackson L."/>
            <person name="Kovar C."/>
            <person name="Kowis A."/>
            <person name="Lee S."/>
            <person name="Lewis L.R."/>
            <person name="Margolis J."/>
            <person name="Morgan M."/>
            <person name="Nazareth L.V."/>
            <person name="Nguyen N."/>
            <person name="Okwuonu G."/>
            <person name="Parker D."/>
            <person name="Richards S."/>
            <person name="Ruiz S.J."/>
            <person name="Santibanez J."/>
            <person name="Savard J."/>
            <person name="Scherer S.E."/>
            <person name="Schneider B."/>
            <person name="Sodergren E."/>
            <person name="Tautz D."/>
            <person name="Vattahil S."/>
            <person name="Villasana D."/>
            <person name="White C.S."/>
            <person name="Wright R."/>
            <person name="Park Y."/>
            <person name="Beeman R.W."/>
            <person name="Lord J."/>
            <person name="Oppert B."/>
            <person name="Lorenzen M."/>
            <person name="Brown S."/>
            <person name="Wang L."/>
            <person name="Savard J."/>
            <person name="Tautz D."/>
            <person name="Richards S."/>
            <person name="Weinstock G."/>
            <person name="Gibbs R.A."/>
            <person name="Liu Y."/>
            <person name="Worley K."/>
            <person name="Weinstock G."/>
            <person name="Elsik C.G."/>
            <person name="Reese J.T."/>
            <person name="Elhaik E."/>
            <person name="Landan G."/>
            <person name="Graur D."/>
            <person name="Arensburger P."/>
            <person name="Atkinson P."/>
            <person name="Beeman R.W."/>
            <person name="Beidler J."/>
            <person name="Brown S.J."/>
            <person name="Demuth J.P."/>
            <person name="Drury D.W."/>
            <person name="Du Y.Z."/>
            <person name="Fujiwara H."/>
            <person name="Lorenzen M."/>
            <person name="Maselli V."/>
            <person name="Osanai M."/>
            <person name="Park Y."/>
            <person name="Robertson H.M."/>
            <person name="Tu Z."/>
            <person name="Wang J.J."/>
            <person name="Wang S."/>
            <person name="Richards S."/>
            <person name="Song H."/>
            <person name="Zhang L."/>
            <person name="Sodergren E."/>
            <person name="Werner D."/>
            <person name="Stanke M."/>
            <person name="Morgenstern B."/>
            <person name="Solovyev V."/>
            <person name="Kosarev P."/>
            <person name="Brown G."/>
            <person name="Chen H.C."/>
            <person name="Ermolaeva O."/>
            <person name="Hlavina W."/>
            <person name="Kapustin Y."/>
            <person name="Kiryutin B."/>
            <person name="Kitts P."/>
            <person name="Maglott D."/>
            <person name="Pruitt K."/>
            <person name="Sapojnikov V."/>
            <person name="Souvorov A."/>
            <person name="Mackey A.J."/>
            <person name="Waterhouse R.M."/>
            <person name="Wyder S."/>
            <person name="Zdobnov E.M."/>
            <person name="Zdobnov E.M."/>
            <person name="Wyder S."/>
            <person name="Kriventseva E.V."/>
            <person name="Kadowaki T."/>
            <person name="Bork P."/>
            <person name="Aranda M."/>
            <person name="Bao R."/>
            <person name="Beermann A."/>
            <person name="Berns N."/>
            <person name="Bolognesi R."/>
            <person name="Bonneton F."/>
            <person name="Bopp D."/>
            <person name="Brown S.J."/>
            <person name="Bucher G."/>
            <person name="Butts T."/>
            <person name="Chaumot A."/>
            <person name="Denell R.E."/>
            <person name="Ferrier D.E."/>
            <person name="Friedrich M."/>
            <person name="Gordon C.M."/>
            <person name="Jindra M."/>
            <person name="Klingler M."/>
            <person name="Lan Q."/>
            <person name="Lattorff H.M."/>
            <person name="Laudet V."/>
            <person name="von Levetsow C."/>
            <person name="Liu Z."/>
            <person name="Lutz R."/>
            <person name="Lynch J.A."/>
            <person name="da Fonseca R.N."/>
            <person name="Posnien N."/>
            <person name="Reuter R."/>
            <person name="Roth S."/>
            <person name="Savard J."/>
            <person name="Schinko J.B."/>
            <person name="Schmitt C."/>
            <person name="Schoppmeier M."/>
            <person name="Schroder R."/>
            <person name="Shippy T.D."/>
            <person name="Simonnet F."/>
            <person name="Marques-Souza H."/>
            <person name="Tautz D."/>
            <person name="Tomoyasu Y."/>
            <person name="Trauner J."/>
            <person name="Van der Zee M."/>
            <person name="Vervoort M."/>
            <person name="Wittkopp N."/>
            <person name="Wimmer E.A."/>
            <person name="Yang X."/>
            <person name="Jones A.K."/>
            <person name="Sattelle D.B."/>
            <person name="Ebert P.R."/>
            <person name="Nelson D."/>
            <person name="Scott J.G."/>
            <person name="Beeman R.W."/>
            <person name="Muthukrishnan S."/>
            <person name="Kramer K.J."/>
            <person name="Arakane Y."/>
            <person name="Beeman R.W."/>
            <person name="Zhu Q."/>
            <person name="Hogenkamp D."/>
            <person name="Dixit R."/>
            <person name="Oppert B."/>
            <person name="Jiang H."/>
            <person name="Zou Z."/>
            <person name="Marshall J."/>
            <person name="Elpidina E."/>
            <person name="Vinokurov K."/>
            <person name="Oppert C."/>
            <person name="Zou Z."/>
            <person name="Evans J."/>
            <person name="Lu Z."/>
            <person name="Zhao P."/>
            <person name="Sumathipala N."/>
            <person name="Altincicek B."/>
            <person name="Vilcinskas A."/>
            <person name="Williams M."/>
            <person name="Hultmark D."/>
            <person name="Hetru C."/>
            <person name="Jiang H."/>
            <person name="Grimmelikhuijzen C.J."/>
            <person name="Hauser F."/>
            <person name="Cazzamali G."/>
            <person name="Williamson M."/>
            <person name="Park Y."/>
            <person name="Li B."/>
            <person name="Tanaka Y."/>
            <person name="Predel R."/>
            <person name="Neupert S."/>
            <person name="Schachtner J."/>
            <person name="Verleyen P."/>
            <person name="Raible F."/>
            <person name="Bork P."/>
            <person name="Friedrich M."/>
            <person name="Walden K.K."/>
            <person name="Robertson H.M."/>
            <person name="Angeli S."/>
            <person name="Foret S."/>
            <person name="Bucher G."/>
            <person name="Schuetz S."/>
            <person name="Maleszka R."/>
            <person name="Wimmer E.A."/>
            <person name="Beeman R.W."/>
            <person name="Lorenzen M."/>
            <person name="Tomoyasu Y."/>
            <person name="Miller S.C."/>
            <person name="Grossmann D."/>
            <person name="Bucher G."/>
        </authorList>
    </citation>
    <scope>NUCLEOTIDE SEQUENCE [LARGE SCALE GENOMIC DNA]</scope>
    <source>
        <strain evidence="1 2">Georgia GA2</strain>
    </source>
</reference>
<sequence>MVPERTLHIRPNLSIWARVHVHRTPTTFWIIGGIAGTKMSINVLGQLDSQPMALTTPARLTQPQSRRIQIVTHCFG</sequence>
<name>D6X344_TRICA</name>
<dbReference type="HOGENOM" id="CLU_2657676_0_0_1"/>
<dbReference type="AlphaFoldDB" id="D6X344"/>
<dbReference type="Proteomes" id="UP000007266">
    <property type="component" value="Linkage group 9"/>
</dbReference>
<accession>D6X344</accession>
<protein>
    <submittedName>
        <fullName evidence="1">Uncharacterized protein</fullName>
    </submittedName>
</protein>
<proteinExistence type="predicted"/>
<reference evidence="1 2" key="2">
    <citation type="journal article" date="2010" name="Nucleic Acids Res.">
        <title>BeetleBase in 2010: revisions to provide comprehensive genomic information for Tribolium castaneum.</title>
        <authorList>
            <person name="Kim H.S."/>
            <person name="Murphy T."/>
            <person name="Xia J."/>
            <person name="Caragea D."/>
            <person name="Park Y."/>
            <person name="Beeman R.W."/>
            <person name="Lorenzen M.D."/>
            <person name="Butcher S."/>
            <person name="Manak J.R."/>
            <person name="Brown S.J."/>
        </authorList>
    </citation>
    <scope>GENOME REANNOTATION</scope>
    <source>
        <strain evidence="1 2">Georgia GA2</strain>
    </source>
</reference>
<dbReference type="InParanoid" id="D6X344"/>
<evidence type="ECO:0000313" key="1">
    <source>
        <dbReference type="EMBL" id="EFA10324.1"/>
    </source>
</evidence>